<dbReference type="Pfam" id="PF00389">
    <property type="entry name" value="2-Hacid_dh"/>
    <property type="match status" value="1"/>
</dbReference>
<dbReference type="SUPFAM" id="SSF52283">
    <property type="entry name" value="Formate/glycerate dehydrogenase catalytic domain-like"/>
    <property type="match status" value="1"/>
</dbReference>
<dbReference type="InterPro" id="IPR006139">
    <property type="entry name" value="D-isomer_2_OHA_DH_cat_dom"/>
</dbReference>
<sequence length="317" mass="36291">MSKYILSTRPFREEFIRQMREISTDYQFVTKDEIHDSFDWNNVEITIGWSKDWRDKLLVPSTSLKWVQAISAGVDTLPLKEFAQHHIQLSNASGLHAQSITDHVLAILFMQSRGIFEAIRSQQKQIWQSELTINNLQDLRILIVGTGKIGQQLAKCLAFLNCRPIGINTNGRAIEHFHETYSIVELAPQTQKADIIINILPLTEDTYHLYDDDFFATMKQSATFINVGRGASVDTTALYQALVDHSIHFAALDVFEEEPLAEDDPLWMLENILITPHISGYTPHFQKSFMRIFIENFKSFHTTGNLSKNTVNIQSGY</sequence>
<keyword evidence="3" id="KW-0520">NAD</keyword>
<evidence type="ECO:0000256" key="1">
    <source>
        <dbReference type="ARBA" id="ARBA00005854"/>
    </source>
</evidence>
<dbReference type="Pfam" id="PF02826">
    <property type="entry name" value="2-Hacid_dh_C"/>
    <property type="match status" value="1"/>
</dbReference>
<feature type="domain" description="D-isomer specific 2-hydroxyacid dehydrogenase NAD-binding" evidence="6">
    <location>
        <begin position="106"/>
        <end position="279"/>
    </location>
</feature>
<dbReference type="InterPro" id="IPR006140">
    <property type="entry name" value="D-isomer_DH_NAD-bd"/>
</dbReference>
<proteinExistence type="inferred from homology"/>
<keyword evidence="2 4" id="KW-0560">Oxidoreductase</keyword>
<dbReference type="PANTHER" id="PTHR43333">
    <property type="entry name" value="2-HACID_DH_C DOMAIN-CONTAINING PROTEIN"/>
    <property type="match status" value="1"/>
</dbReference>
<name>A0ABZ2SSL6_9ENTE</name>
<evidence type="ECO:0000313" key="7">
    <source>
        <dbReference type="EMBL" id="WYJ76894.1"/>
    </source>
</evidence>
<feature type="domain" description="D-isomer specific 2-hydroxyacid dehydrogenase catalytic" evidence="5">
    <location>
        <begin position="15"/>
        <end position="306"/>
    </location>
</feature>
<reference evidence="7 8" key="1">
    <citation type="submission" date="2024-03" db="EMBL/GenBank/DDBJ databases">
        <title>The Genome Sequence of Enterococcus sp. DIV2402.</title>
        <authorList>
            <consortium name="The Broad Institute Genomics Platform"/>
            <consortium name="The Broad Institute Microbial Omics Core"/>
            <consortium name="The Broad Institute Genomic Center for Infectious Diseases"/>
            <person name="Earl A."/>
            <person name="Manson A."/>
            <person name="Gilmore M."/>
            <person name="Schwartman J."/>
            <person name="Shea T."/>
            <person name="Abouelleil A."/>
            <person name="Cao P."/>
            <person name="Chapman S."/>
            <person name="Cusick C."/>
            <person name="Young S."/>
            <person name="Neafsey D."/>
            <person name="Nusbaum C."/>
            <person name="Birren B."/>
        </authorList>
    </citation>
    <scope>NUCLEOTIDE SEQUENCE [LARGE SCALE GENOMIC DNA]</scope>
    <source>
        <strain evidence="7 8">DIV2402</strain>
    </source>
</reference>
<dbReference type="PANTHER" id="PTHR43333:SF1">
    <property type="entry name" value="D-ISOMER SPECIFIC 2-HYDROXYACID DEHYDROGENASE NAD-BINDING DOMAIN-CONTAINING PROTEIN"/>
    <property type="match status" value="1"/>
</dbReference>
<comment type="similarity">
    <text evidence="1 4">Belongs to the D-isomer specific 2-hydroxyacid dehydrogenase family.</text>
</comment>
<dbReference type="SUPFAM" id="SSF51735">
    <property type="entry name" value="NAD(P)-binding Rossmann-fold domains"/>
    <property type="match status" value="1"/>
</dbReference>
<dbReference type="Gene3D" id="3.40.50.720">
    <property type="entry name" value="NAD(P)-binding Rossmann-like Domain"/>
    <property type="match status" value="2"/>
</dbReference>
<evidence type="ECO:0000259" key="5">
    <source>
        <dbReference type="Pfam" id="PF00389"/>
    </source>
</evidence>
<organism evidence="7 8">
    <name type="scientific">Candidatus Enterococcus lowellii</name>
    <dbReference type="NCBI Taxonomy" id="2230877"/>
    <lineage>
        <taxon>Bacteria</taxon>
        <taxon>Bacillati</taxon>
        <taxon>Bacillota</taxon>
        <taxon>Bacilli</taxon>
        <taxon>Lactobacillales</taxon>
        <taxon>Enterococcaceae</taxon>
        <taxon>Enterococcus</taxon>
    </lineage>
</organism>
<dbReference type="CDD" id="cd12155">
    <property type="entry name" value="PGDH_1"/>
    <property type="match status" value="1"/>
</dbReference>
<dbReference type="RefSeq" id="WP_207940922.1">
    <property type="nucleotide sequence ID" value="NZ_CP147251.1"/>
</dbReference>
<keyword evidence="8" id="KW-1185">Reference proteome</keyword>
<evidence type="ECO:0000256" key="3">
    <source>
        <dbReference type="ARBA" id="ARBA00023027"/>
    </source>
</evidence>
<evidence type="ECO:0000313" key="8">
    <source>
        <dbReference type="Proteomes" id="UP000664701"/>
    </source>
</evidence>
<evidence type="ECO:0000259" key="6">
    <source>
        <dbReference type="Pfam" id="PF02826"/>
    </source>
</evidence>
<dbReference type="EMBL" id="CP147251">
    <property type="protein sequence ID" value="WYJ76894.1"/>
    <property type="molecule type" value="Genomic_DNA"/>
</dbReference>
<dbReference type="Proteomes" id="UP000664701">
    <property type="component" value="Chromosome"/>
</dbReference>
<evidence type="ECO:0008006" key="9">
    <source>
        <dbReference type="Google" id="ProtNLM"/>
    </source>
</evidence>
<gene>
    <name evidence="7" type="ORF">DOK78_001531</name>
</gene>
<evidence type="ECO:0000256" key="2">
    <source>
        <dbReference type="ARBA" id="ARBA00023002"/>
    </source>
</evidence>
<dbReference type="InterPro" id="IPR036291">
    <property type="entry name" value="NAD(P)-bd_dom_sf"/>
</dbReference>
<protein>
    <recommendedName>
        <fullName evidence="9">Hydroxyacid dehydrogenase</fullName>
    </recommendedName>
</protein>
<evidence type="ECO:0000256" key="4">
    <source>
        <dbReference type="RuleBase" id="RU003719"/>
    </source>
</evidence>
<accession>A0ABZ2SSL6</accession>